<dbReference type="PANTHER" id="PTHR12049:SF5">
    <property type="entry name" value="PROTEIN ARGININE METHYLTRANSFERASE NDUFAF7 HOMOLOG, MITOCHONDRIAL"/>
    <property type="match status" value="1"/>
</dbReference>
<reference evidence="9 10" key="1">
    <citation type="journal article" date="2018" name="Plant J.">
        <title>Genome sequences of Chlorella sorokiniana UTEX 1602 and Micractinium conductrix SAG 241.80: implications to maltose excretion by a green alga.</title>
        <authorList>
            <person name="Arriola M.B."/>
            <person name="Velmurugan N."/>
            <person name="Zhang Y."/>
            <person name="Plunkett M.H."/>
            <person name="Hondzo H."/>
            <person name="Barney B.M."/>
        </authorList>
    </citation>
    <scope>NUCLEOTIDE SEQUENCE [LARGE SCALE GENOMIC DNA]</scope>
    <source>
        <strain evidence="10">UTEX 1602</strain>
    </source>
</reference>
<feature type="chain" id="PRO_5015107071" description="type II protein arginine methyltransferase" evidence="8">
    <location>
        <begin position="22"/>
        <end position="931"/>
    </location>
</feature>
<dbReference type="EMBL" id="LHPG02000029">
    <property type="protein sequence ID" value="PRW05767.1"/>
    <property type="molecule type" value="Genomic_DNA"/>
</dbReference>
<dbReference type="Proteomes" id="UP000239899">
    <property type="component" value="Unassembled WGS sequence"/>
</dbReference>
<evidence type="ECO:0000256" key="7">
    <source>
        <dbReference type="ARBA" id="ARBA00048612"/>
    </source>
</evidence>
<keyword evidence="5" id="KW-0808">Transferase</keyword>
<evidence type="ECO:0000313" key="9">
    <source>
        <dbReference type="EMBL" id="PRW05767.1"/>
    </source>
</evidence>
<name>A0A2P6TB40_CHLSO</name>
<dbReference type="GO" id="GO:0032259">
    <property type="term" value="P:methylation"/>
    <property type="evidence" value="ECO:0007669"/>
    <property type="project" value="UniProtKB-KW"/>
</dbReference>
<dbReference type="EC" id="2.1.1.320" evidence="3"/>
<accession>A0A2P6TB40</accession>
<dbReference type="InterPro" id="IPR038375">
    <property type="entry name" value="NDUFAF7_sf"/>
</dbReference>
<organism evidence="9 10">
    <name type="scientific">Chlorella sorokiniana</name>
    <name type="common">Freshwater green alga</name>
    <dbReference type="NCBI Taxonomy" id="3076"/>
    <lineage>
        <taxon>Eukaryota</taxon>
        <taxon>Viridiplantae</taxon>
        <taxon>Chlorophyta</taxon>
        <taxon>core chlorophytes</taxon>
        <taxon>Trebouxiophyceae</taxon>
        <taxon>Chlorellales</taxon>
        <taxon>Chlorellaceae</taxon>
        <taxon>Chlorella clade</taxon>
        <taxon>Chlorella</taxon>
    </lineage>
</organism>
<protein>
    <recommendedName>
        <fullName evidence="3">type II protein arginine methyltransferase</fullName>
        <ecNumber evidence="3">2.1.1.320</ecNumber>
    </recommendedName>
</protein>
<comment type="similarity">
    <text evidence="2">Belongs to the NDUFAF7 family.</text>
</comment>
<evidence type="ECO:0000256" key="1">
    <source>
        <dbReference type="ARBA" id="ARBA00004173"/>
    </source>
</evidence>
<evidence type="ECO:0000256" key="6">
    <source>
        <dbReference type="ARBA" id="ARBA00023128"/>
    </source>
</evidence>
<dbReference type="AlphaFoldDB" id="A0A2P6TB40"/>
<evidence type="ECO:0000256" key="3">
    <source>
        <dbReference type="ARBA" id="ARBA00011935"/>
    </source>
</evidence>
<comment type="catalytic activity">
    <reaction evidence="7">
        <text>L-arginyl-[protein] + 2 S-adenosyl-L-methionine = N(omega),N(omega)'-dimethyl-L-arginyl-[protein] + 2 S-adenosyl-L-homocysteine + 2 H(+)</text>
        <dbReference type="Rhea" id="RHEA:48108"/>
        <dbReference type="Rhea" id="RHEA-COMP:10532"/>
        <dbReference type="Rhea" id="RHEA-COMP:11992"/>
        <dbReference type="ChEBI" id="CHEBI:15378"/>
        <dbReference type="ChEBI" id="CHEBI:29965"/>
        <dbReference type="ChEBI" id="CHEBI:57856"/>
        <dbReference type="ChEBI" id="CHEBI:59789"/>
        <dbReference type="ChEBI" id="CHEBI:88221"/>
        <dbReference type="EC" id="2.1.1.320"/>
    </reaction>
</comment>
<keyword evidence="8" id="KW-0732">Signal</keyword>
<comment type="caution">
    <text evidence="9">The sequence shown here is derived from an EMBL/GenBank/DDBJ whole genome shotgun (WGS) entry which is preliminary data.</text>
</comment>
<dbReference type="SUPFAM" id="SSF53335">
    <property type="entry name" value="S-adenosyl-L-methionine-dependent methyltransferases"/>
    <property type="match status" value="1"/>
</dbReference>
<dbReference type="Pfam" id="PF02636">
    <property type="entry name" value="Methyltransf_28"/>
    <property type="match status" value="1"/>
</dbReference>
<dbReference type="InterPro" id="IPR029063">
    <property type="entry name" value="SAM-dependent_MTases_sf"/>
</dbReference>
<proteinExistence type="inferred from homology"/>
<dbReference type="GO" id="GO:0005739">
    <property type="term" value="C:mitochondrion"/>
    <property type="evidence" value="ECO:0007669"/>
    <property type="project" value="UniProtKB-SubCell"/>
</dbReference>
<dbReference type="Gene3D" id="3.40.50.12710">
    <property type="match status" value="1"/>
</dbReference>
<keyword evidence="4 9" id="KW-0489">Methyltransferase</keyword>
<sequence>MRLLALAALCLALAAAPAAQAQLSGNCLVANNNKADWCATGFCDPVTGCSKCTTSTARNSPKMRVLNNNNGALTYNRCTACDASELKCKDAYSCAPGTNGALDGCTACKTGSFLDTVAVKYIDASSGTPTETTQSYRGCRSCAEAFGCVAGAACDANGCLVCPRGKPYKNKISRRCGTCQEVSGTGCTQCYTNGDCKACQKGYYLDSLKRCQPCTVASCEACAADGTCASCKKCLTCRQTGGEKCVTCATDGTGACTKCWDRWSVDATTGKCASCAAIGGPACLSCDPSVPACLTCATATYLNSTGGCSTCSAVGAACQACALDENDSTLKCTLCRQGAFVDAATGNCAFCSATYGVYCRACDATQCTSCASGTYWDARLHRAMAGQLARHPLLRRQGVAAAAQEWAAGSGGGVAALAALAAVLQQRLAAAALQPSRAASSAAWESGSAGLPAMPPSESGSSGQPQLRNVQLVRDFIHDLLYHPSEGYFSKQTASGAAVVGTLRQPLNFSSFAGQTEYLMAVQNLYKELQASWLTPVEIFQPHYGQAIANAVLQRWNEQAADAVAAGRPEPPLRIYEIGGGTGTLALNILDWLRSEHPTAYARCQYACIEISPVLAALQRRRVATEGGHASHFTVRQHDAADAAAWRAADAAEGSSGGGSSRQDEHAFIVMCEVLDNLPHDRVWRDMGSAEWQQTLVAESDRYEDLGQWSQHHSRGGEGDYFELVQPAADPLIRRCLQAVQACDASADASGARKSGLALTMARGWRKLVGEATDEVRWLPTGCLQLLDTLQRARPSHTLIAADFDALPEVAVAGINAPLVATTYGGSTFDHGSYLVPRGTADIFFPTDFSLLCQLYRGAAQQAQQAQQPHVRAEHMGTADFMLRYCPDLSATCTASGYNPLLEDYSNSAFFVGSCLWQRAFFVGSSAGDAA</sequence>
<dbReference type="OrthoDB" id="17415at2759"/>
<evidence type="ECO:0000256" key="2">
    <source>
        <dbReference type="ARBA" id="ARBA00005891"/>
    </source>
</evidence>
<evidence type="ECO:0000313" key="10">
    <source>
        <dbReference type="Proteomes" id="UP000239899"/>
    </source>
</evidence>
<feature type="signal peptide" evidence="8">
    <location>
        <begin position="1"/>
        <end position="21"/>
    </location>
</feature>
<keyword evidence="6" id="KW-0496">Mitochondrion</keyword>
<dbReference type="InterPro" id="IPR003788">
    <property type="entry name" value="NDUFAF7"/>
</dbReference>
<dbReference type="STRING" id="3076.A0A2P6TB40"/>
<evidence type="ECO:0000256" key="4">
    <source>
        <dbReference type="ARBA" id="ARBA00022603"/>
    </source>
</evidence>
<keyword evidence="10" id="KW-1185">Reference proteome</keyword>
<dbReference type="PANTHER" id="PTHR12049">
    <property type="entry name" value="PROTEIN ARGININE METHYLTRANSFERASE NDUFAF7, MITOCHONDRIAL"/>
    <property type="match status" value="1"/>
</dbReference>
<gene>
    <name evidence="9" type="ORF">C2E21_9548</name>
</gene>
<comment type="subcellular location">
    <subcellularLocation>
        <location evidence="1">Mitochondrion</location>
    </subcellularLocation>
</comment>
<evidence type="ECO:0000256" key="5">
    <source>
        <dbReference type="ARBA" id="ARBA00022679"/>
    </source>
</evidence>
<dbReference type="GO" id="GO:0035243">
    <property type="term" value="F:protein-arginine omega-N symmetric methyltransferase activity"/>
    <property type="evidence" value="ECO:0007669"/>
    <property type="project" value="UniProtKB-EC"/>
</dbReference>
<evidence type="ECO:0000256" key="8">
    <source>
        <dbReference type="SAM" id="SignalP"/>
    </source>
</evidence>